<dbReference type="Gene3D" id="1.25.40.10">
    <property type="entry name" value="Tetratricopeptide repeat domain"/>
    <property type="match status" value="2"/>
</dbReference>
<evidence type="ECO:0000256" key="2">
    <source>
        <dbReference type="ARBA" id="ARBA00022737"/>
    </source>
</evidence>
<keyword evidence="2" id="KW-0677">Repeat</keyword>
<name>A0AAW1KVD7_SAPOF</name>
<evidence type="ECO:0000313" key="5">
    <source>
        <dbReference type="Proteomes" id="UP001443914"/>
    </source>
</evidence>
<evidence type="ECO:0000256" key="3">
    <source>
        <dbReference type="PROSITE-ProRule" id="PRU00708"/>
    </source>
</evidence>
<evidence type="ECO:0008006" key="6">
    <source>
        <dbReference type="Google" id="ProtNLM"/>
    </source>
</evidence>
<feature type="repeat" description="PPR" evidence="3">
    <location>
        <begin position="318"/>
        <end position="352"/>
    </location>
</feature>
<feature type="repeat" description="PPR" evidence="3">
    <location>
        <begin position="283"/>
        <end position="317"/>
    </location>
</feature>
<dbReference type="InterPro" id="IPR002885">
    <property type="entry name" value="PPR_rpt"/>
</dbReference>
<dbReference type="PROSITE" id="PS51375">
    <property type="entry name" value="PPR"/>
    <property type="match status" value="5"/>
</dbReference>
<comment type="caution">
    <text evidence="4">The sequence shown here is derived from an EMBL/GenBank/DDBJ whole genome shotgun (WGS) entry which is preliminary data.</text>
</comment>
<dbReference type="AlphaFoldDB" id="A0AAW1KVD7"/>
<dbReference type="EMBL" id="JBDFQZ010000005">
    <property type="protein sequence ID" value="KAK9726639.1"/>
    <property type="molecule type" value="Genomic_DNA"/>
</dbReference>
<dbReference type="PANTHER" id="PTHR47933:SF11">
    <property type="entry name" value="PENTATRICOPEPTIDE REPEAT-CONTAINING PROTEIN 2"/>
    <property type="match status" value="1"/>
</dbReference>
<dbReference type="NCBIfam" id="TIGR00756">
    <property type="entry name" value="PPR"/>
    <property type="match status" value="4"/>
</dbReference>
<evidence type="ECO:0000313" key="4">
    <source>
        <dbReference type="EMBL" id="KAK9726640.1"/>
    </source>
</evidence>
<feature type="repeat" description="PPR" evidence="3">
    <location>
        <begin position="134"/>
        <end position="169"/>
    </location>
</feature>
<dbReference type="EMBL" id="JBDFQZ010000005">
    <property type="protein sequence ID" value="KAK9726640.1"/>
    <property type="molecule type" value="Genomic_DNA"/>
</dbReference>
<feature type="repeat" description="PPR" evidence="3">
    <location>
        <begin position="248"/>
        <end position="282"/>
    </location>
</feature>
<keyword evidence="5" id="KW-1185">Reference proteome</keyword>
<protein>
    <recommendedName>
        <fullName evidence="6">Pentatricopeptide repeat-containing protein</fullName>
    </recommendedName>
</protein>
<dbReference type="PANTHER" id="PTHR47933">
    <property type="entry name" value="PENTATRICOPEPTIDE REPEAT-CONTAINING PROTEIN 1, MITOCHONDRIAL"/>
    <property type="match status" value="1"/>
</dbReference>
<dbReference type="Pfam" id="PF13041">
    <property type="entry name" value="PPR_2"/>
    <property type="match status" value="2"/>
</dbReference>
<dbReference type="Pfam" id="PF01535">
    <property type="entry name" value="PPR"/>
    <property type="match status" value="2"/>
</dbReference>
<sequence>MATTIFLRRTHLLTTILRPVVNHLYSFSTIANPDPQPNRSHPNSRTLTPLETQFETWITRLQPGFTPSDVNQALKSQTDADLAHDIFRWTAQQRGYKHDHTTYLTMIQLSLSSRRHRIAETLLDEILAGTVAPTLPLFNSLIRFCCSHRCLFNRAFDVYKRMIQQKCVPDLDTYTMLFTVLLRKFTKLNVSYIYLNSVRSLCRQMKLFGVIPDVYVLNMIIKAYSKCLEVDEAVRVFREMGLYGCEPNKYSYSYLVKGFCEKGRVFEGLKLFREMREKGLVGTSSAWMVLVCSLALERQFVEAVEVLRDMVENEMSPDMLTYRTLFEEMCRDGKGNDAVELLEEFRGKDSKMVDKHYKALLSSLHFVNWD</sequence>
<comment type="similarity">
    <text evidence="1">Belongs to the PPR family. P subfamily.</text>
</comment>
<accession>A0AAW1KVD7</accession>
<dbReference type="EMBL" id="JBDFQZ010000005">
    <property type="protein sequence ID" value="KAK9726638.1"/>
    <property type="molecule type" value="Genomic_DNA"/>
</dbReference>
<dbReference type="InterPro" id="IPR051240">
    <property type="entry name" value="Mito_RNA-Proc/Resp"/>
</dbReference>
<feature type="repeat" description="PPR" evidence="3">
    <location>
        <begin position="213"/>
        <end position="247"/>
    </location>
</feature>
<gene>
    <name evidence="4" type="ORF">RND81_05G227400</name>
</gene>
<dbReference type="Proteomes" id="UP001443914">
    <property type="component" value="Unassembled WGS sequence"/>
</dbReference>
<proteinExistence type="inferred from homology"/>
<organism evidence="4 5">
    <name type="scientific">Saponaria officinalis</name>
    <name type="common">Common soapwort</name>
    <name type="synonym">Lychnis saponaria</name>
    <dbReference type="NCBI Taxonomy" id="3572"/>
    <lineage>
        <taxon>Eukaryota</taxon>
        <taxon>Viridiplantae</taxon>
        <taxon>Streptophyta</taxon>
        <taxon>Embryophyta</taxon>
        <taxon>Tracheophyta</taxon>
        <taxon>Spermatophyta</taxon>
        <taxon>Magnoliopsida</taxon>
        <taxon>eudicotyledons</taxon>
        <taxon>Gunneridae</taxon>
        <taxon>Pentapetalae</taxon>
        <taxon>Caryophyllales</taxon>
        <taxon>Caryophyllaceae</taxon>
        <taxon>Caryophylleae</taxon>
        <taxon>Saponaria</taxon>
    </lineage>
</organism>
<dbReference type="GO" id="GO:0003729">
    <property type="term" value="F:mRNA binding"/>
    <property type="evidence" value="ECO:0007669"/>
    <property type="project" value="TreeGrafter"/>
</dbReference>
<reference evidence="4 5" key="1">
    <citation type="submission" date="2024-03" db="EMBL/GenBank/DDBJ databases">
        <title>WGS assembly of Saponaria officinalis var. Norfolk2.</title>
        <authorList>
            <person name="Jenkins J."/>
            <person name="Shu S."/>
            <person name="Grimwood J."/>
            <person name="Barry K."/>
            <person name="Goodstein D."/>
            <person name="Schmutz J."/>
            <person name="Leebens-Mack J."/>
            <person name="Osbourn A."/>
        </authorList>
    </citation>
    <scope>NUCLEOTIDE SEQUENCE [LARGE SCALE GENOMIC DNA]</scope>
    <source>
        <strain evidence="5">cv. Norfolk2</strain>
        <strain evidence="4">JIC</strain>
        <tissue evidence="4">Leaf</tissue>
    </source>
</reference>
<evidence type="ECO:0000256" key="1">
    <source>
        <dbReference type="ARBA" id="ARBA00007626"/>
    </source>
</evidence>
<dbReference type="InterPro" id="IPR011990">
    <property type="entry name" value="TPR-like_helical_dom_sf"/>
</dbReference>